<keyword evidence="4" id="KW-1185">Reference proteome</keyword>
<gene>
    <name evidence="3" type="ordered locus">Halsa_1969</name>
</gene>
<dbReference type="STRING" id="656519.Halsa_1969"/>
<organism evidence="3 4">
    <name type="scientific">Halanaerobium hydrogeniformans</name>
    <name type="common">Halanaerobium sp. (strain sapolanicus)</name>
    <dbReference type="NCBI Taxonomy" id="656519"/>
    <lineage>
        <taxon>Bacteria</taxon>
        <taxon>Bacillati</taxon>
        <taxon>Bacillota</taxon>
        <taxon>Clostridia</taxon>
        <taxon>Halanaerobiales</taxon>
        <taxon>Halanaerobiaceae</taxon>
        <taxon>Halanaerobium</taxon>
    </lineage>
</organism>
<dbReference type="InterPro" id="IPR003695">
    <property type="entry name" value="Ppx_GppA_N"/>
</dbReference>
<dbReference type="Pfam" id="PF02541">
    <property type="entry name" value="Ppx-GppA"/>
    <property type="match status" value="1"/>
</dbReference>
<evidence type="ECO:0000256" key="1">
    <source>
        <dbReference type="ARBA" id="ARBA00007125"/>
    </source>
</evidence>
<dbReference type="EMBL" id="CP002304">
    <property type="protein sequence ID" value="ADQ15386.1"/>
    <property type="molecule type" value="Genomic_DNA"/>
</dbReference>
<dbReference type="InterPro" id="IPR050273">
    <property type="entry name" value="GppA/Ppx_hydrolase"/>
</dbReference>
<proteinExistence type="inferred from homology"/>
<dbReference type="Proteomes" id="UP000007434">
    <property type="component" value="Chromosome"/>
</dbReference>
<dbReference type="PANTHER" id="PTHR30005">
    <property type="entry name" value="EXOPOLYPHOSPHATASE"/>
    <property type="match status" value="1"/>
</dbReference>
<dbReference type="PANTHER" id="PTHR30005:SF0">
    <property type="entry name" value="RETROGRADE REGULATION PROTEIN 2"/>
    <property type="match status" value="1"/>
</dbReference>
<protein>
    <submittedName>
        <fullName evidence="3">Ppx/GppA phosphatase</fullName>
    </submittedName>
</protein>
<evidence type="ECO:0000313" key="3">
    <source>
        <dbReference type="EMBL" id="ADQ15386.1"/>
    </source>
</evidence>
<evidence type="ECO:0000313" key="4">
    <source>
        <dbReference type="Proteomes" id="UP000007434"/>
    </source>
</evidence>
<accession>E4RJG6</accession>
<sequence>MINLQAAAIDIGTNSSRLLIGELNCQENGINILERELQITRLGEGVDANKKLTKNAVNRVIKAIREYKNIMDKYDLKSIRVVGTSALRDVHNSEILTKEIKEIGFELQIISGEKEAQLNFLGAASSLKDQFLLLDIGGGSTEFIWPADKEINYKSLDIGCVRMTERFINNPEAEVSEEEIKNIEEFTLDLLSKELDLPQNLRLKGVGGTITTLAAVKHRMAVYDSSKIEGSKLNVFELNDFLTDFKDMNLVERSQVKGLQAERADIITAGLVILISILNFCACNNLTVSDKDLLYGLLKEQLF</sequence>
<comment type="similarity">
    <text evidence="1">Belongs to the GppA/Ppx family.</text>
</comment>
<dbReference type="InterPro" id="IPR043129">
    <property type="entry name" value="ATPase_NBD"/>
</dbReference>
<dbReference type="SUPFAM" id="SSF53067">
    <property type="entry name" value="Actin-like ATPase domain"/>
    <property type="match status" value="2"/>
</dbReference>
<dbReference type="AlphaFoldDB" id="E4RJG6"/>
<dbReference type="CDD" id="cd24054">
    <property type="entry name" value="ASKHA_NBD_AaPPX-GppA_MtPPX2-like"/>
    <property type="match status" value="1"/>
</dbReference>
<dbReference type="GO" id="GO:0016462">
    <property type="term" value="F:pyrophosphatase activity"/>
    <property type="evidence" value="ECO:0007669"/>
    <property type="project" value="TreeGrafter"/>
</dbReference>
<dbReference type="Gene3D" id="3.30.420.40">
    <property type="match status" value="1"/>
</dbReference>
<reference evidence="3 4" key="2">
    <citation type="journal article" date="2011" name="J. Bacteriol.">
        <title>Complete Genome Sequence of the Haloalkaliphilic, Hydrogen Producing Halanaerobium hydrogenoformans.</title>
        <authorList>
            <person name="Brown S.D."/>
            <person name="Begemann M.B."/>
            <person name="Mormile M.R."/>
            <person name="Wall J.D."/>
            <person name="Han C.S."/>
            <person name="Goodwin L.A."/>
            <person name="Pitluck S."/>
            <person name="Land M.L."/>
            <person name="Hauser L.J."/>
            <person name="Elias D.A."/>
        </authorList>
    </citation>
    <scope>NUCLEOTIDE SEQUENCE [LARGE SCALE GENOMIC DNA]</scope>
    <source>
        <strain evidence="4">sapolanicus</strain>
    </source>
</reference>
<dbReference type="eggNOG" id="COG0248">
    <property type="taxonomic scope" value="Bacteria"/>
</dbReference>
<name>E4RJG6_HALHG</name>
<evidence type="ECO:0000259" key="2">
    <source>
        <dbReference type="Pfam" id="PF02541"/>
    </source>
</evidence>
<feature type="domain" description="Ppx/GppA phosphatase N-terminal" evidence="2">
    <location>
        <begin position="27"/>
        <end position="298"/>
    </location>
</feature>
<dbReference type="HOGENOM" id="CLU_025908_1_2_9"/>
<reference evidence="3 4" key="1">
    <citation type="submission" date="2010-11" db="EMBL/GenBank/DDBJ databases">
        <title>Complete sequence of Halanaerobium sp. sapolanicus.</title>
        <authorList>
            <consortium name="US DOE Joint Genome Institute"/>
            <person name="Lucas S."/>
            <person name="Copeland A."/>
            <person name="Lapidus A."/>
            <person name="Cheng J.-F."/>
            <person name="Bruce D."/>
            <person name="Goodwin L."/>
            <person name="Pitluck S."/>
            <person name="Davenport K."/>
            <person name="Detter J.C."/>
            <person name="Han C."/>
            <person name="Tapia R."/>
            <person name="Land M."/>
            <person name="Hauser L."/>
            <person name="Jeffries C."/>
            <person name="Kyrpides N."/>
            <person name="Ivanova N."/>
            <person name="Mikhailova N."/>
            <person name="Begemann M.B."/>
            <person name="Mormile M.R."/>
            <person name="Wall J.D."/>
            <person name="Elias D.A."/>
            <person name="Woyke T."/>
        </authorList>
    </citation>
    <scope>NUCLEOTIDE SEQUENCE [LARGE SCALE GENOMIC DNA]</scope>
    <source>
        <strain evidence="4">sapolanicus</strain>
    </source>
</reference>
<dbReference type="KEGG" id="has:Halsa_1969"/>
<dbReference type="Gene3D" id="3.30.420.150">
    <property type="entry name" value="Exopolyphosphatase. Domain 2"/>
    <property type="match status" value="1"/>
</dbReference>